<dbReference type="Gene3D" id="3.40.50.1400">
    <property type="match status" value="2"/>
</dbReference>
<evidence type="ECO:0000256" key="1">
    <source>
        <dbReference type="ARBA" id="ARBA00022723"/>
    </source>
</evidence>
<evidence type="ECO:0000313" key="5">
    <source>
        <dbReference type="Proteomes" id="UP000199497"/>
    </source>
</evidence>
<keyword evidence="1" id="KW-0479">Metal-binding</keyword>
<protein>
    <submittedName>
        <fullName evidence="4">Sirohydrochlorin ferrochelatase</fullName>
    </submittedName>
</protein>
<keyword evidence="2" id="KW-0456">Lyase</keyword>
<dbReference type="PANTHER" id="PTHR33542">
    <property type="entry name" value="SIROHYDROCHLORIN FERROCHELATASE, CHLOROPLASTIC"/>
    <property type="match status" value="1"/>
</dbReference>
<gene>
    <name evidence="4" type="ORF">SAMN04487905_11355</name>
</gene>
<keyword evidence="5" id="KW-1185">Reference proteome</keyword>
<proteinExistence type="predicted"/>
<accession>A0A1H0WMP4</accession>
<evidence type="ECO:0000256" key="3">
    <source>
        <dbReference type="SAM" id="MobiDB-lite"/>
    </source>
</evidence>
<dbReference type="GO" id="GO:0046872">
    <property type="term" value="F:metal ion binding"/>
    <property type="evidence" value="ECO:0007669"/>
    <property type="project" value="UniProtKB-KW"/>
</dbReference>
<feature type="compositionally biased region" description="Basic and acidic residues" evidence="3">
    <location>
        <begin position="1"/>
        <end position="16"/>
    </location>
</feature>
<reference evidence="5" key="1">
    <citation type="submission" date="2016-10" db="EMBL/GenBank/DDBJ databases">
        <authorList>
            <person name="Varghese N."/>
            <person name="Submissions S."/>
        </authorList>
    </citation>
    <scope>NUCLEOTIDE SEQUENCE [LARGE SCALE GENOMIC DNA]</scope>
    <source>
        <strain evidence="5">DSM 46732</strain>
    </source>
</reference>
<dbReference type="Proteomes" id="UP000199497">
    <property type="component" value="Unassembled WGS sequence"/>
</dbReference>
<sequence>MSGEHTLHPTDHRKAGEPSTGAGLLLVAHGTRDPRGGRVVRRLAHAVGRTLGTSVRTANVDVVGPTVPEALRGMSGRVVVVPAFLAAGYHVRTDLPAQLAESGHEAEVVVAEPLGPAPELARAMLRRLREAGWRSGDPVVFAAAGSSDERALEDVDRAADLLGRLVHPAGEPLRATYVTSAHPRTAEVCASGAGGEFVAPYLLAPGLFHRWLREMPSRATAEPLAEAPEVVELIARRYLDACRADPARASTVPFSS</sequence>
<dbReference type="PANTHER" id="PTHR33542:SF5">
    <property type="entry name" value="FERROCHELATASE CHE1"/>
    <property type="match status" value="1"/>
</dbReference>
<dbReference type="AlphaFoldDB" id="A0A1H0WMP4"/>
<evidence type="ECO:0000256" key="2">
    <source>
        <dbReference type="ARBA" id="ARBA00023239"/>
    </source>
</evidence>
<organism evidence="4 5">
    <name type="scientific">Actinopolyspora xinjiangensis</name>
    <dbReference type="NCBI Taxonomy" id="405564"/>
    <lineage>
        <taxon>Bacteria</taxon>
        <taxon>Bacillati</taxon>
        <taxon>Actinomycetota</taxon>
        <taxon>Actinomycetes</taxon>
        <taxon>Actinopolysporales</taxon>
        <taxon>Actinopolysporaceae</taxon>
        <taxon>Actinopolyspora</taxon>
    </lineage>
</organism>
<evidence type="ECO:0000313" key="4">
    <source>
        <dbReference type="EMBL" id="SDP91974.1"/>
    </source>
</evidence>
<feature type="region of interest" description="Disordered" evidence="3">
    <location>
        <begin position="1"/>
        <end position="20"/>
    </location>
</feature>
<dbReference type="GO" id="GO:0016829">
    <property type="term" value="F:lyase activity"/>
    <property type="evidence" value="ECO:0007669"/>
    <property type="project" value="UniProtKB-KW"/>
</dbReference>
<dbReference type="InterPro" id="IPR002762">
    <property type="entry name" value="CbiX-like"/>
</dbReference>
<dbReference type="CDD" id="cd03416">
    <property type="entry name" value="CbiX_SirB_N"/>
    <property type="match status" value="1"/>
</dbReference>
<dbReference type="EMBL" id="FNJR01000013">
    <property type="protein sequence ID" value="SDP91974.1"/>
    <property type="molecule type" value="Genomic_DNA"/>
</dbReference>
<name>A0A1H0WMP4_9ACTN</name>
<dbReference type="STRING" id="405564.SAMN04487905_11355"/>
<dbReference type="SUPFAM" id="SSF53800">
    <property type="entry name" value="Chelatase"/>
    <property type="match status" value="1"/>
</dbReference>
<dbReference type="Pfam" id="PF01903">
    <property type="entry name" value="CbiX"/>
    <property type="match status" value="1"/>
</dbReference>
<dbReference type="InterPro" id="IPR050963">
    <property type="entry name" value="Sirohydro_Cobaltochel/CbiX"/>
</dbReference>